<evidence type="ECO:0000313" key="1">
    <source>
        <dbReference type="EMBL" id="MPC48545.1"/>
    </source>
</evidence>
<keyword evidence="2" id="KW-1185">Reference proteome</keyword>
<dbReference type="Proteomes" id="UP000324222">
    <property type="component" value="Unassembled WGS sequence"/>
</dbReference>
<sequence>MGQTHRNSHHHLSNASPRLLATSCRAKGCLAALHRPFPASAPNYRATHRRIDNQSQVKKCANERLRVASQPASQSLVSQSVSLCVFVVVGCEVCLIPHSFCVATPCHWLPVMIFYSNFSWWVVRKAWVLPSALDSRANKQTTGAPRRDLQGDLGEWRLSQRFAIRSSQEINTVKTEMVMVVIST</sequence>
<evidence type="ECO:0000313" key="2">
    <source>
        <dbReference type="Proteomes" id="UP000324222"/>
    </source>
</evidence>
<name>A0A5B7FTB3_PORTR</name>
<gene>
    <name evidence="1" type="ORF">E2C01_042321</name>
</gene>
<accession>A0A5B7FTB3</accession>
<comment type="caution">
    <text evidence="1">The sequence shown here is derived from an EMBL/GenBank/DDBJ whole genome shotgun (WGS) entry which is preliminary data.</text>
</comment>
<organism evidence="1 2">
    <name type="scientific">Portunus trituberculatus</name>
    <name type="common">Swimming crab</name>
    <name type="synonym">Neptunus trituberculatus</name>
    <dbReference type="NCBI Taxonomy" id="210409"/>
    <lineage>
        <taxon>Eukaryota</taxon>
        <taxon>Metazoa</taxon>
        <taxon>Ecdysozoa</taxon>
        <taxon>Arthropoda</taxon>
        <taxon>Crustacea</taxon>
        <taxon>Multicrustacea</taxon>
        <taxon>Malacostraca</taxon>
        <taxon>Eumalacostraca</taxon>
        <taxon>Eucarida</taxon>
        <taxon>Decapoda</taxon>
        <taxon>Pleocyemata</taxon>
        <taxon>Brachyura</taxon>
        <taxon>Eubrachyura</taxon>
        <taxon>Portunoidea</taxon>
        <taxon>Portunidae</taxon>
        <taxon>Portuninae</taxon>
        <taxon>Portunus</taxon>
    </lineage>
</organism>
<proteinExistence type="predicted"/>
<protein>
    <submittedName>
        <fullName evidence="1">Uncharacterized protein</fullName>
    </submittedName>
</protein>
<reference evidence="1 2" key="1">
    <citation type="submission" date="2019-05" db="EMBL/GenBank/DDBJ databases">
        <title>Another draft genome of Portunus trituberculatus and its Hox gene families provides insights of decapod evolution.</title>
        <authorList>
            <person name="Jeong J.-H."/>
            <person name="Song I."/>
            <person name="Kim S."/>
            <person name="Choi T."/>
            <person name="Kim D."/>
            <person name="Ryu S."/>
            <person name="Kim W."/>
        </authorList>
    </citation>
    <scope>NUCLEOTIDE SEQUENCE [LARGE SCALE GENOMIC DNA]</scope>
    <source>
        <tissue evidence="1">Muscle</tissue>
    </source>
</reference>
<dbReference type="EMBL" id="VSRR010008344">
    <property type="protein sequence ID" value="MPC48545.1"/>
    <property type="molecule type" value="Genomic_DNA"/>
</dbReference>
<dbReference type="AlphaFoldDB" id="A0A5B7FTB3"/>